<dbReference type="SUPFAM" id="SSF52540">
    <property type="entry name" value="P-loop containing nucleoside triphosphate hydrolases"/>
    <property type="match status" value="2"/>
</dbReference>
<keyword evidence="8" id="KW-0472">Membrane</keyword>
<dbReference type="PANTHER" id="PTHR43553">
    <property type="entry name" value="HEAVY METAL TRANSPORTER"/>
    <property type="match status" value="1"/>
</dbReference>
<organism evidence="10 13">
    <name type="scientific">Phascolarctobacterium faecium</name>
    <dbReference type="NCBI Taxonomy" id="33025"/>
    <lineage>
        <taxon>Bacteria</taxon>
        <taxon>Bacillati</taxon>
        <taxon>Bacillota</taxon>
        <taxon>Negativicutes</taxon>
        <taxon>Acidaminococcales</taxon>
        <taxon>Acidaminococcaceae</taxon>
        <taxon>Phascolarctobacterium</taxon>
    </lineage>
</organism>
<dbReference type="InterPro" id="IPR003593">
    <property type="entry name" value="AAA+_ATPase"/>
</dbReference>
<feature type="domain" description="ABC transporter" evidence="9">
    <location>
        <begin position="293"/>
        <end position="516"/>
    </location>
</feature>
<keyword evidence="4" id="KW-1003">Cell membrane</keyword>
<keyword evidence="6 10" id="KW-0067">ATP-binding</keyword>
<comment type="caution">
    <text evidence="10">The sequence shown here is derived from an EMBL/GenBank/DDBJ whole genome shotgun (WGS) entry which is preliminary data.</text>
</comment>
<evidence type="ECO:0000256" key="5">
    <source>
        <dbReference type="ARBA" id="ARBA00022741"/>
    </source>
</evidence>
<dbReference type="InterPro" id="IPR017871">
    <property type="entry name" value="ABC_transporter-like_CS"/>
</dbReference>
<evidence type="ECO:0000256" key="3">
    <source>
        <dbReference type="ARBA" id="ARBA00022448"/>
    </source>
</evidence>
<dbReference type="InterPro" id="IPR050095">
    <property type="entry name" value="ECF_ABC_transporter_ATP-bd"/>
</dbReference>
<dbReference type="SMART" id="SM00382">
    <property type="entry name" value="AAA"/>
    <property type="match status" value="2"/>
</dbReference>
<evidence type="ECO:0000259" key="9">
    <source>
        <dbReference type="PROSITE" id="PS50893"/>
    </source>
</evidence>
<evidence type="ECO:0000256" key="7">
    <source>
        <dbReference type="ARBA" id="ARBA00022967"/>
    </source>
</evidence>
<evidence type="ECO:0000256" key="2">
    <source>
        <dbReference type="ARBA" id="ARBA00005417"/>
    </source>
</evidence>
<dbReference type="InterPro" id="IPR027417">
    <property type="entry name" value="P-loop_NTPase"/>
</dbReference>
<comment type="similarity">
    <text evidence="2">Belongs to the ABC transporter superfamily.</text>
</comment>
<dbReference type="AlphaFoldDB" id="A0A7X3BV58"/>
<dbReference type="Pfam" id="PF00005">
    <property type="entry name" value="ABC_tran"/>
    <property type="match status" value="2"/>
</dbReference>
<dbReference type="GO" id="GO:0042626">
    <property type="term" value="F:ATPase-coupled transmembrane transporter activity"/>
    <property type="evidence" value="ECO:0007669"/>
    <property type="project" value="TreeGrafter"/>
</dbReference>
<dbReference type="EMBL" id="WNBW01000008">
    <property type="protein sequence ID" value="MTU04551.1"/>
    <property type="molecule type" value="Genomic_DNA"/>
</dbReference>
<gene>
    <name evidence="10" type="ORF">GMD11_03945</name>
    <name evidence="11" type="ORF">GMD18_09090</name>
</gene>
<comment type="subcellular location">
    <subcellularLocation>
        <location evidence="1">Cell membrane</location>
        <topology evidence="1">Peripheral membrane protein</topology>
    </subcellularLocation>
</comment>
<evidence type="ECO:0000313" key="13">
    <source>
        <dbReference type="Proteomes" id="UP000484547"/>
    </source>
</evidence>
<dbReference type="InterPro" id="IPR015856">
    <property type="entry name" value="ABC_transpr_CbiO/EcfA_su"/>
</dbReference>
<dbReference type="Proteomes" id="UP000443070">
    <property type="component" value="Unassembled WGS sequence"/>
</dbReference>
<dbReference type="Gene3D" id="3.40.50.300">
    <property type="entry name" value="P-loop containing nucleotide triphosphate hydrolases"/>
    <property type="match status" value="2"/>
</dbReference>
<accession>A0A7X3BV58</accession>
<sequence length="550" mass="61313">MLIIEDVSYRYKVREDATLKHVCLHVAKGEMLLLAGRSGCGKSTLIKAVSGLLNTAGAGELYGKIYLDGNDTAFMKPEEIGILVGTVYQSPDDQLFAMTVADEVGFALENQGIEETIVNEEVSRVLQRVGLKGFEKNSIHTLSGGQRQRLALASVLITKPKMLVLDEPVSQMNPQGVEDFLNLLVSLNREDEITIIVVEHRVNELARYFPRLAVMFDGEFIYDGPTEMAWEKIGHAEKFGLREPQRIKLCRYLNLTEFADDTKKIIELINNECDIDNKQNFTVREKRSQECVVKGENIIYRYPGAKSNTLHGLNFEFYKGERIALMGFNGAGKSTLVNLLGGLTYVTSGCLKILQGTVAEHAHEIGYLRQEPDLMLLADSVWEELTWKNTKRSEKYLWDLLNKLKLENNVNDFPLALSKGQRLRVVLGALLAREPKLLLLDEPTTGQDQQSLEEIKNLINDFAENHGCILFCTHDIELASEIADRVIVMADGMIIADGVPEIVLADRVLLKEGGLIVPPLLDVAEALLLPECITVEGVGRYVSKAVVGRL</sequence>
<dbReference type="RefSeq" id="WP_155164173.1">
    <property type="nucleotide sequence ID" value="NZ_WNBG01000007.1"/>
</dbReference>
<dbReference type="EMBL" id="WNBM01000001">
    <property type="protein sequence ID" value="MTT75424.1"/>
    <property type="molecule type" value="Genomic_DNA"/>
</dbReference>
<keyword evidence="5" id="KW-0547">Nucleotide-binding</keyword>
<keyword evidence="3" id="KW-0813">Transport</keyword>
<evidence type="ECO:0000313" key="11">
    <source>
        <dbReference type="EMBL" id="MTU04551.1"/>
    </source>
</evidence>
<evidence type="ECO:0000256" key="4">
    <source>
        <dbReference type="ARBA" id="ARBA00022475"/>
    </source>
</evidence>
<dbReference type="InterPro" id="IPR003439">
    <property type="entry name" value="ABC_transporter-like_ATP-bd"/>
</dbReference>
<proteinExistence type="inferred from homology"/>
<reference evidence="12 13" key="1">
    <citation type="journal article" date="2019" name="Nat. Med.">
        <title>A library of human gut bacterial isolates paired with longitudinal multiomics data enables mechanistic microbiome research.</title>
        <authorList>
            <person name="Poyet M."/>
            <person name="Groussin M."/>
            <person name="Gibbons S.M."/>
            <person name="Avila-Pacheco J."/>
            <person name="Jiang X."/>
            <person name="Kearney S.M."/>
            <person name="Perrotta A.R."/>
            <person name="Berdy B."/>
            <person name="Zhao S."/>
            <person name="Lieberman T.D."/>
            <person name="Swanson P.K."/>
            <person name="Smith M."/>
            <person name="Roesemann S."/>
            <person name="Alexander J.E."/>
            <person name="Rich S.A."/>
            <person name="Livny J."/>
            <person name="Vlamakis H."/>
            <person name="Clish C."/>
            <person name="Bullock K."/>
            <person name="Deik A."/>
            <person name="Scott J."/>
            <person name="Pierce K.A."/>
            <person name="Xavier R.J."/>
            <person name="Alm E.J."/>
        </authorList>
    </citation>
    <scope>NUCLEOTIDE SEQUENCE [LARGE SCALE GENOMIC DNA]</scope>
    <source>
        <strain evidence="10 13">BIOML-A13</strain>
        <strain evidence="11 12">BIOML-A3</strain>
    </source>
</reference>
<keyword evidence="7" id="KW-1278">Translocase</keyword>
<evidence type="ECO:0000256" key="8">
    <source>
        <dbReference type="ARBA" id="ARBA00023136"/>
    </source>
</evidence>
<feature type="domain" description="ABC transporter" evidence="9">
    <location>
        <begin position="2"/>
        <end position="242"/>
    </location>
</feature>
<dbReference type="PROSITE" id="PS00211">
    <property type="entry name" value="ABC_TRANSPORTER_1"/>
    <property type="match status" value="1"/>
</dbReference>
<evidence type="ECO:0000313" key="12">
    <source>
        <dbReference type="Proteomes" id="UP000443070"/>
    </source>
</evidence>
<evidence type="ECO:0000256" key="1">
    <source>
        <dbReference type="ARBA" id="ARBA00004202"/>
    </source>
</evidence>
<dbReference type="GO" id="GO:0016887">
    <property type="term" value="F:ATP hydrolysis activity"/>
    <property type="evidence" value="ECO:0007669"/>
    <property type="project" value="InterPro"/>
</dbReference>
<evidence type="ECO:0000313" key="10">
    <source>
        <dbReference type="EMBL" id="MTT75424.1"/>
    </source>
</evidence>
<keyword evidence="12" id="KW-1185">Reference proteome</keyword>
<name>A0A7X3BV58_9FIRM</name>
<dbReference type="PROSITE" id="PS50893">
    <property type="entry name" value="ABC_TRANSPORTER_2"/>
    <property type="match status" value="2"/>
</dbReference>
<evidence type="ECO:0000256" key="6">
    <source>
        <dbReference type="ARBA" id="ARBA00022840"/>
    </source>
</evidence>
<protein>
    <submittedName>
        <fullName evidence="10">ATP-binding cassette domain-containing protein</fullName>
    </submittedName>
</protein>
<dbReference type="Proteomes" id="UP000484547">
    <property type="component" value="Unassembled WGS sequence"/>
</dbReference>
<dbReference type="GO" id="GO:0043190">
    <property type="term" value="C:ATP-binding cassette (ABC) transporter complex"/>
    <property type="evidence" value="ECO:0007669"/>
    <property type="project" value="TreeGrafter"/>
</dbReference>
<dbReference type="OrthoDB" id="501320at2"/>
<dbReference type="GO" id="GO:0005524">
    <property type="term" value="F:ATP binding"/>
    <property type="evidence" value="ECO:0007669"/>
    <property type="project" value="UniProtKB-KW"/>
</dbReference>
<dbReference type="CDD" id="cd03225">
    <property type="entry name" value="ABC_cobalt_CbiO_domain1"/>
    <property type="match status" value="2"/>
</dbReference>